<gene>
    <name evidence="3" type="ORF">C8P70_10820</name>
</gene>
<accession>A0A4R7F6W7</accession>
<organism evidence="3 4">
    <name type="scientific">Myroides indicus</name>
    <dbReference type="NCBI Taxonomy" id="1323422"/>
    <lineage>
        <taxon>Bacteria</taxon>
        <taxon>Pseudomonadati</taxon>
        <taxon>Bacteroidota</taxon>
        <taxon>Flavobacteriia</taxon>
        <taxon>Flavobacteriales</taxon>
        <taxon>Flavobacteriaceae</taxon>
        <taxon>Myroides</taxon>
    </lineage>
</organism>
<keyword evidence="4" id="KW-1185">Reference proteome</keyword>
<dbReference type="InterPro" id="IPR011250">
    <property type="entry name" value="OMP/PagP_B-barrel"/>
</dbReference>
<dbReference type="EMBL" id="SOAG01000008">
    <property type="protein sequence ID" value="TDS61479.1"/>
    <property type="molecule type" value="Genomic_DNA"/>
</dbReference>
<feature type="domain" description="DUF6089" evidence="2">
    <location>
        <begin position="2"/>
        <end position="224"/>
    </location>
</feature>
<evidence type="ECO:0000259" key="2">
    <source>
        <dbReference type="Pfam" id="PF19573"/>
    </source>
</evidence>
<reference evidence="3 4" key="1">
    <citation type="submission" date="2019-03" db="EMBL/GenBank/DDBJ databases">
        <title>Genomic Encyclopedia of Archaeal and Bacterial Type Strains, Phase II (KMG-II): from individual species to whole genera.</title>
        <authorList>
            <person name="Goeker M."/>
        </authorList>
    </citation>
    <scope>NUCLEOTIDE SEQUENCE [LARGE SCALE GENOMIC DNA]</scope>
    <source>
        <strain evidence="3 4">DSM 28213</strain>
    </source>
</reference>
<dbReference type="Pfam" id="PF19573">
    <property type="entry name" value="DUF6089"/>
    <property type="match status" value="1"/>
</dbReference>
<proteinExistence type="predicted"/>
<dbReference type="Proteomes" id="UP000295215">
    <property type="component" value="Unassembled WGS sequence"/>
</dbReference>
<dbReference type="AlphaFoldDB" id="A0A4R7F6W7"/>
<evidence type="ECO:0000256" key="1">
    <source>
        <dbReference type="SAM" id="SignalP"/>
    </source>
</evidence>
<dbReference type="SUPFAM" id="SSF56925">
    <property type="entry name" value="OMPA-like"/>
    <property type="match status" value="1"/>
</dbReference>
<dbReference type="InterPro" id="IPR045743">
    <property type="entry name" value="DUF6089"/>
</dbReference>
<feature type="chain" id="PRO_5020854549" description="DUF6089 domain-containing protein" evidence="1">
    <location>
        <begin position="20"/>
        <end position="225"/>
    </location>
</feature>
<evidence type="ECO:0000313" key="3">
    <source>
        <dbReference type="EMBL" id="TDS61479.1"/>
    </source>
</evidence>
<protein>
    <recommendedName>
        <fullName evidence="2">DUF6089 domain-containing protein</fullName>
    </recommendedName>
</protein>
<dbReference type="Gene3D" id="2.40.160.20">
    <property type="match status" value="1"/>
</dbReference>
<dbReference type="RefSeq" id="WP_133712151.1">
    <property type="nucleotide sequence ID" value="NZ_SOAG01000008.1"/>
</dbReference>
<dbReference type="OrthoDB" id="654178at2"/>
<feature type="signal peptide" evidence="1">
    <location>
        <begin position="1"/>
        <end position="19"/>
    </location>
</feature>
<comment type="caution">
    <text evidence="3">The sequence shown here is derived from an EMBL/GenBank/DDBJ whole genome shotgun (WGS) entry which is preliminary data.</text>
</comment>
<sequence>MKKILISFILLFGIEMAQAQIHEIGVGLGGVNYVGDIGSTQYIAPKNLGYNVFYRWNRSPRHSYKISYSHMKITGDDAKSSMESRKARGLKFNNTIQELTLGLEFNFFEFDLHEEQFAMTPYLFTGISGIRYNDLYFRGHRMVKGGKKYSAAIPIAAGLKFRLTPQLILNAEVAANYSFTDNLDGSHSSDSNLEKFNFGKNGNDWYFYSGISLSFTFGQNPCYCE</sequence>
<keyword evidence="1" id="KW-0732">Signal</keyword>
<evidence type="ECO:0000313" key="4">
    <source>
        <dbReference type="Proteomes" id="UP000295215"/>
    </source>
</evidence>
<name>A0A4R7F6W7_9FLAO</name>